<feature type="non-terminal residue" evidence="2">
    <location>
        <position position="36"/>
    </location>
</feature>
<sequence length="36" mass="3977">MSLNSRAESGQPDNNRFDAEPGALRKLGFSIEENIL</sequence>
<dbReference type="EMBL" id="BARS01014460">
    <property type="protein sequence ID" value="GAF93638.1"/>
    <property type="molecule type" value="Genomic_DNA"/>
</dbReference>
<feature type="compositionally biased region" description="Polar residues" evidence="1">
    <location>
        <begin position="1"/>
        <end position="14"/>
    </location>
</feature>
<evidence type="ECO:0000313" key="2">
    <source>
        <dbReference type="EMBL" id="GAF93638.1"/>
    </source>
</evidence>
<reference evidence="2" key="1">
    <citation type="journal article" date="2014" name="Front. Microbiol.">
        <title>High frequency of phylogenetically diverse reductive dehalogenase-homologous genes in deep subseafloor sedimentary metagenomes.</title>
        <authorList>
            <person name="Kawai M."/>
            <person name="Futagami T."/>
            <person name="Toyoda A."/>
            <person name="Takaki Y."/>
            <person name="Nishi S."/>
            <person name="Hori S."/>
            <person name="Arai W."/>
            <person name="Tsubouchi T."/>
            <person name="Morono Y."/>
            <person name="Uchiyama I."/>
            <person name="Ito T."/>
            <person name="Fujiyama A."/>
            <person name="Inagaki F."/>
            <person name="Takami H."/>
        </authorList>
    </citation>
    <scope>NUCLEOTIDE SEQUENCE</scope>
    <source>
        <strain evidence="2">Expedition CK06-06</strain>
    </source>
</reference>
<gene>
    <name evidence="2" type="ORF">S01H1_24359</name>
</gene>
<organism evidence="2">
    <name type="scientific">marine sediment metagenome</name>
    <dbReference type="NCBI Taxonomy" id="412755"/>
    <lineage>
        <taxon>unclassified sequences</taxon>
        <taxon>metagenomes</taxon>
        <taxon>ecological metagenomes</taxon>
    </lineage>
</organism>
<comment type="caution">
    <text evidence="2">The sequence shown here is derived from an EMBL/GenBank/DDBJ whole genome shotgun (WGS) entry which is preliminary data.</text>
</comment>
<protein>
    <submittedName>
        <fullName evidence="2">Uncharacterized protein</fullName>
    </submittedName>
</protein>
<accession>X0TJC9</accession>
<name>X0TJC9_9ZZZZ</name>
<feature type="region of interest" description="Disordered" evidence="1">
    <location>
        <begin position="1"/>
        <end position="22"/>
    </location>
</feature>
<evidence type="ECO:0000256" key="1">
    <source>
        <dbReference type="SAM" id="MobiDB-lite"/>
    </source>
</evidence>
<dbReference type="AlphaFoldDB" id="X0TJC9"/>
<proteinExistence type="predicted"/>